<keyword evidence="3 7" id="KW-0418">Kinase</keyword>
<dbReference type="InterPro" id="IPR000719">
    <property type="entry name" value="Prot_kinase_dom"/>
</dbReference>
<evidence type="ECO:0000256" key="2">
    <source>
        <dbReference type="ARBA" id="ARBA00022741"/>
    </source>
</evidence>
<dbReference type="Pfam" id="PF00069">
    <property type="entry name" value="Pkinase"/>
    <property type="match status" value="1"/>
</dbReference>
<evidence type="ECO:0000313" key="7">
    <source>
        <dbReference type="EMBL" id="WXB07084.1"/>
    </source>
</evidence>
<dbReference type="Gene3D" id="1.25.40.10">
    <property type="entry name" value="Tetratricopeptide repeat domain"/>
    <property type="match status" value="3"/>
</dbReference>
<organism evidence="7 8">
    <name type="scientific">Pendulispora rubella</name>
    <dbReference type="NCBI Taxonomy" id="2741070"/>
    <lineage>
        <taxon>Bacteria</taxon>
        <taxon>Pseudomonadati</taxon>
        <taxon>Myxococcota</taxon>
        <taxon>Myxococcia</taxon>
        <taxon>Myxococcales</taxon>
        <taxon>Sorangiineae</taxon>
        <taxon>Pendulisporaceae</taxon>
        <taxon>Pendulispora</taxon>
    </lineage>
</organism>
<reference evidence="7" key="1">
    <citation type="submission" date="2021-12" db="EMBL/GenBank/DDBJ databases">
        <title>Discovery of the Pendulisporaceae a myxobacterial family with distinct sporulation behavior and unique specialized metabolism.</title>
        <authorList>
            <person name="Garcia R."/>
            <person name="Popoff A."/>
            <person name="Bader C.D."/>
            <person name="Loehr J."/>
            <person name="Walesch S."/>
            <person name="Walt C."/>
            <person name="Boldt J."/>
            <person name="Bunk B."/>
            <person name="Haeckl F.J.F.P.J."/>
            <person name="Gunesch A.P."/>
            <person name="Birkelbach J."/>
            <person name="Nuebel U."/>
            <person name="Pietschmann T."/>
            <person name="Bach T."/>
            <person name="Mueller R."/>
        </authorList>
    </citation>
    <scope>NUCLEOTIDE SEQUENCE</scope>
    <source>
        <strain evidence="7">MSr11367</strain>
    </source>
</reference>
<dbReference type="InterPro" id="IPR008271">
    <property type="entry name" value="Ser/Thr_kinase_AS"/>
</dbReference>
<protein>
    <submittedName>
        <fullName evidence="7">Serine/threonine-protein kinase</fullName>
    </submittedName>
</protein>
<dbReference type="GO" id="GO:0016301">
    <property type="term" value="F:kinase activity"/>
    <property type="evidence" value="ECO:0007669"/>
    <property type="project" value="UniProtKB-KW"/>
</dbReference>
<dbReference type="InterPro" id="IPR011990">
    <property type="entry name" value="TPR-like_helical_dom_sf"/>
</dbReference>
<keyword evidence="5" id="KW-0472">Membrane</keyword>
<feature type="domain" description="Protein kinase" evidence="6">
    <location>
        <begin position="1"/>
        <end position="285"/>
    </location>
</feature>
<dbReference type="Gene3D" id="3.30.200.20">
    <property type="entry name" value="Phosphorylase Kinase, domain 1"/>
    <property type="match status" value="1"/>
</dbReference>
<dbReference type="InterPro" id="IPR011009">
    <property type="entry name" value="Kinase-like_dom_sf"/>
</dbReference>
<dbReference type="Proteomes" id="UP001374803">
    <property type="component" value="Chromosome"/>
</dbReference>
<evidence type="ECO:0000256" key="3">
    <source>
        <dbReference type="ARBA" id="ARBA00022777"/>
    </source>
</evidence>
<dbReference type="Gene3D" id="1.10.510.10">
    <property type="entry name" value="Transferase(Phosphotransferase) domain 1"/>
    <property type="match status" value="1"/>
</dbReference>
<dbReference type="Pfam" id="PF13181">
    <property type="entry name" value="TPR_8"/>
    <property type="match status" value="1"/>
</dbReference>
<evidence type="ECO:0000256" key="5">
    <source>
        <dbReference type="SAM" id="Phobius"/>
    </source>
</evidence>
<sequence length="844" mass="91369">MGVVYEAVDPEIHRVVALKVLRADPGVAQVRLLAEAEAMAKLAHPNVVTIYEFGRSAECAFIAMEYVEGSSLRCWGGAESRSEDDVLSVFLQAAEGLRAAHDAGLVHRDFKPDNVFVSTRGRVMLGDFGLAVSSLSEAHPVAGSPAYMAPEQRAGKRVDARSDQYSFCVALGETLHQATGTIPRWLSPMLARGTEPDADSRFPSMAALIAAIRIAQHRLQARPRRFALAFGGILALGLMAFAFRLGKHGKAPELCERGDALVAATWSPEVQARIEQAFRATNSALWEGAWRKTHDALERYANSYRDVTHQMCEAAASEAPALVEQRMACASEGLETFRALAGKLERADAPMLEEVPAMLRLLPPVGACKDAVKASEMVPPPPKEKAASVDQAKAKIAQASTTLTAGRYEEALSLSEDAWKVANATEYLPLVAEAYFHLGAAHGRLGHVEESAQALEHAASSASAGRAPLVAIRAWVALVQFVGYEGRRYDDGYRYAQYAKAALESMPSAFELDAERLTWTRQLLLAQKRYDEAIAVSKEELALVELRLGRSHHRYGEALDGLASVLSGKGRNRDALEPQEKACAIVEKEFGSPHPVFARCLVHLAALHGDLGDEERSVAIQQRALVMFAQIPGHPNHLAMSHRNLADSFIMLGRFDEARAELAVARQWGTGASDETRARSLEGWLHLREGKTTESMADARFVLARLGSGDAWRRILPLNLLAQAHLKTGHFSEAAEVAEEAATIANAVYGVSYRSAEPLRVHAEALMALGRAPEAIPLAEAALAAREGSQFDPLDTALAQFTLARALPAAAQERAGDLAHAARAVASSRDPELTARIDGWLSTR</sequence>
<dbReference type="CDD" id="cd14014">
    <property type="entry name" value="STKc_PknB_like"/>
    <property type="match status" value="1"/>
</dbReference>
<evidence type="ECO:0000313" key="8">
    <source>
        <dbReference type="Proteomes" id="UP001374803"/>
    </source>
</evidence>
<proteinExistence type="predicted"/>
<evidence type="ECO:0000259" key="6">
    <source>
        <dbReference type="PROSITE" id="PS50011"/>
    </source>
</evidence>
<keyword evidence="4" id="KW-0067">ATP-binding</keyword>
<accession>A0ABZ2L833</accession>
<feature type="transmembrane region" description="Helical" evidence="5">
    <location>
        <begin position="226"/>
        <end position="246"/>
    </location>
</feature>
<dbReference type="SUPFAM" id="SSF56112">
    <property type="entry name" value="Protein kinase-like (PK-like)"/>
    <property type="match status" value="1"/>
</dbReference>
<gene>
    <name evidence="7" type="ORF">LVJ94_07530</name>
</gene>
<keyword evidence="5" id="KW-0812">Transmembrane</keyword>
<dbReference type="Pfam" id="PF13374">
    <property type="entry name" value="TPR_10"/>
    <property type="match status" value="1"/>
</dbReference>
<dbReference type="InterPro" id="IPR019734">
    <property type="entry name" value="TPR_rpt"/>
</dbReference>
<dbReference type="EMBL" id="CP089983">
    <property type="protein sequence ID" value="WXB07084.1"/>
    <property type="molecule type" value="Genomic_DNA"/>
</dbReference>
<keyword evidence="5" id="KW-1133">Transmembrane helix</keyword>
<evidence type="ECO:0000256" key="4">
    <source>
        <dbReference type="ARBA" id="ARBA00022840"/>
    </source>
</evidence>
<keyword evidence="1" id="KW-0808">Transferase</keyword>
<evidence type="ECO:0000256" key="1">
    <source>
        <dbReference type="ARBA" id="ARBA00022679"/>
    </source>
</evidence>
<dbReference type="PANTHER" id="PTHR43289:SF6">
    <property type="entry name" value="SERINE_THREONINE-PROTEIN KINASE NEKL-3"/>
    <property type="match status" value="1"/>
</dbReference>
<dbReference type="PROSITE" id="PS00108">
    <property type="entry name" value="PROTEIN_KINASE_ST"/>
    <property type="match status" value="1"/>
</dbReference>
<dbReference type="PANTHER" id="PTHR43289">
    <property type="entry name" value="MITOGEN-ACTIVATED PROTEIN KINASE KINASE KINASE 20-RELATED"/>
    <property type="match status" value="1"/>
</dbReference>
<keyword evidence="2" id="KW-0547">Nucleotide-binding</keyword>
<keyword evidence="8" id="KW-1185">Reference proteome</keyword>
<dbReference type="SUPFAM" id="SSF48452">
    <property type="entry name" value="TPR-like"/>
    <property type="match status" value="3"/>
</dbReference>
<dbReference type="PROSITE" id="PS50011">
    <property type="entry name" value="PROTEIN_KINASE_DOM"/>
    <property type="match status" value="1"/>
</dbReference>
<dbReference type="Pfam" id="PF13424">
    <property type="entry name" value="TPR_12"/>
    <property type="match status" value="1"/>
</dbReference>
<name>A0ABZ2L833_9BACT</name>